<name>A0A178TBS3_9BACL</name>
<comment type="caution">
    <text evidence="10">The sequence shown here is derived from an EMBL/GenBank/DDBJ whole genome shotgun (WGS) entry which is preliminary data.</text>
</comment>
<comment type="pathway">
    <text evidence="1 8">Cofactor biosynthesis; tetrahydrofolate biosynthesis; 5,6,7,8-tetrahydrofolate from 7,8-dihydrofolate: step 1/1.</text>
</comment>
<organism evidence="10 11">
    <name type="scientific">Anoxybacillus flavithermus</name>
    <dbReference type="NCBI Taxonomy" id="33934"/>
    <lineage>
        <taxon>Bacteria</taxon>
        <taxon>Bacillati</taxon>
        <taxon>Bacillota</taxon>
        <taxon>Bacilli</taxon>
        <taxon>Bacillales</taxon>
        <taxon>Anoxybacillaceae</taxon>
        <taxon>Anoxybacillus</taxon>
    </lineage>
</organism>
<evidence type="ECO:0000256" key="6">
    <source>
        <dbReference type="ARBA" id="ARBA00023002"/>
    </source>
</evidence>
<proteinExistence type="inferred from homology"/>
<evidence type="ECO:0000313" key="10">
    <source>
        <dbReference type="EMBL" id="OAO78554.1"/>
    </source>
</evidence>
<dbReference type="PRINTS" id="PR00070">
    <property type="entry name" value="DHFR"/>
</dbReference>
<dbReference type="CDD" id="cd00209">
    <property type="entry name" value="DHFR"/>
    <property type="match status" value="1"/>
</dbReference>
<evidence type="ECO:0000313" key="11">
    <source>
        <dbReference type="Proteomes" id="UP000078336"/>
    </source>
</evidence>
<comment type="catalytic activity">
    <reaction evidence="8">
        <text>(6S)-5,6,7,8-tetrahydrofolate + NADP(+) = 7,8-dihydrofolate + NADPH + H(+)</text>
        <dbReference type="Rhea" id="RHEA:15009"/>
        <dbReference type="ChEBI" id="CHEBI:15378"/>
        <dbReference type="ChEBI" id="CHEBI:57451"/>
        <dbReference type="ChEBI" id="CHEBI:57453"/>
        <dbReference type="ChEBI" id="CHEBI:57783"/>
        <dbReference type="ChEBI" id="CHEBI:58349"/>
        <dbReference type="EC" id="1.5.1.3"/>
    </reaction>
</comment>
<comment type="similarity">
    <text evidence="2 8">Belongs to the dihydrofolate reductase family.</text>
</comment>
<dbReference type="Gene3D" id="3.40.430.10">
    <property type="entry name" value="Dihydrofolate Reductase, subunit A"/>
    <property type="match status" value="1"/>
</dbReference>
<dbReference type="Proteomes" id="UP000078336">
    <property type="component" value="Unassembled WGS sequence"/>
</dbReference>
<keyword evidence="4 8" id="KW-0554">One-carbon metabolism</keyword>
<sequence>MTISLVTAIDRNNAIGYKNQLLVKLKNDMKYFKQITTSGDHNIVVMGRKTFESIGKPLPQRINIVLTKDKDFRCRGVFVYHSVEEVLKQYKYYGGSKPNLFVIGGETIYRQFMRYADRLYTTLIDHVFEKADTHFPQITSEWKLISEQYNQADENNPYDHYFRIYEKVK</sequence>
<dbReference type="AlphaFoldDB" id="A0A178TBS3"/>
<dbReference type="PANTHER" id="PTHR48069">
    <property type="entry name" value="DIHYDROFOLATE REDUCTASE"/>
    <property type="match status" value="1"/>
</dbReference>
<keyword evidence="6 8" id="KW-0560">Oxidoreductase</keyword>
<dbReference type="UniPathway" id="UPA00077">
    <property type="reaction ID" value="UER00158"/>
</dbReference>
<keyword evidence="5 8" id="KW-0521">NADP</keyword>
<dbReference type="GO" id="GO:0005829">
    <property type="term" value="C:cytosol"/>
    <property type="evidence" value="ECO:0007669"/>
    <property type="project" value="TreeGrafter"/>
</dbReference>
<dbReference type="PROSITE" id="PS51330">
    <property type="entry name" value="DHFR_2"/>
    <property type="match status" value="1"/>
</dbReference>
<feature type="domain" description="DHFR" evidence="9">
    <location>
        <begin position="2"/>
        <end position="167"/>
    </location>
</feature>
<dbReference type="PATRIC" id="fig|33934.7.peg.880"/>
<evidence type="ECO:0000256" key="1">
    <source>
        <dbReference type="ARBA" id="ARBA00004903"/>
    </source>
</evidence>
<dbReference type="GO" id="GO:0006730">
    <property type="term" value="P:one-carbon metabolic process"/>
    <property type="evidence" value="ECO:0007669"/>
    <property type="project" value="UniProtKB-KW"/>
</dbReference>
<evidence type="ECO:0000256" key="4">
    <source>
        <dbReference type="ARBA" id="ARBA00022563"/>
    </source>
</evidence>
<dbReference type="SUPFAM" id="SSF53597">
    <property type="entry name" value="Dihydrofolate reductase-like"/>
    <property type="match status" value="1"/>
</dbReference>
<evidence type="ECO:0000256" key="3">
    <source>
        <dbReference type="ARBA" id="ARBA00012856"/>
    </source>
</evidence>
<dbReference type="GO" id="GO:0070401">
    <property type="term" value="F:NADP+ binding"/>
    <property type="evidence" value="ECO:0007669"/>
    <property type="project" value="UniProtKB-ARBA"/>
</dbReference>
<dbReference type="PIRSF" id="PIRSF000194">
    <property type="entry name" value="DHFR"/>
    <property type="match status" value="1"/>
</dbReference>
<dbReference type="FunFam" id="3.40.430.10:FF:000001">
    <property type="entry name" value="Dihydrofolate reductase"/>
    <property type="match status" value="1"/>
</dbReference>
<dbReference type="InterPro" id="IPR024072">
    <property type="entry name" value="DHFR-like_dom_sf"/>
</dbReference>
<dbReference type="GO" id="GO:0046654">
    <property type="term" value="P:tetrahydrofolate biosynthetic process"/>
    <property type="evidence" value="ECO:0007669"/>
    <property type="project" value="UniProtKB-UniPathway"/>
</dbReference>
<dbReference type="EC" id="1.5.1.3" evidence="3 8"/>
<evidence type="ECO:0000259" key="9">
    <source>
        <dbReference type="PROSITE" id="PS51330"/>
    </source>
</evidence>
<evidence type="ECO:0000256" key="7">
    <source>
        <dbReference type="ARBA" id="ARBA00025067"/>
    </source>
</evidence>
<dbReference type="GO" id="GO:0046452">
    <property type="term" value="P:dihydrofolate metabolic process"/>
    <property type="evidence" value="ECO:0007669"/>
    <property type="project" value="TreeGrafter"/>
</dbReference>
<evidence type="ECO:0000256" key="8">
    <source>
        <dbReference type="PIRNR" id="PIRNR000194"/>
    </source>
</evidence>
<dbReference type="Pfam" id="PF00186">
    <property type="entry name" value="DHFR_1"/>
    <property type="match status" value="1"/>
</dbReference>
<dbReference type="GO" id="GO:0004146">
    <property type="term" value="F:dihydrofolate reductase activity"/>
    <property type="evidence" value="ECO:0007669"/>
    <property type="project" value="UniProtKB-EC"/>
</dbReference>
<accession>A0A178TBS3</accession>
<evidence type="ECO:0000256" key="5">
    <source>
        <dbReference type="ARBA" id="ARBA00022857"/>
    </source>
</evidence>
<dbReference type="PANTHER" id="PTHR48069:SF3">
    <property type="entry name" value="DIHYDROFOLATE REDUCTASE"/>
    <property type="match status" value="1"/>
</dbReference>
<dbReference type="InterPro" id="IPR012259">
    <property type="entry name" value="DHFR"/>
</dbReference>
<comment type="function">
    <text evidence="7 8">Key enzyme in folate metabolism. Catalyzes an essential reaction for de novo glycine and purine synthesis, and for DNA precursor synthesis.</text>
</comment>
<gene>
    <name evidence="10" type="ORF">TAF16_1821</name>
</gene>
<dbReference type="InterPro" id="IPR001796">
    <property type="entry name" value="DHFR_dom"/>
</dbReference>
<dbReference type="GO" id="GO:0046655">
    <property type="term" value="P:folic acid metabolic process"/>
    <property type="evidence" value="ECO:0007669"/>
    <property type="project" value="TreeGrafter"/>
</dbReference>
<dbReference type="OrthoDB" id="9804315at2"/>
<dbReference type="EMBL" id="LUCQ01000105">
    <property type="protein sequence ID" value="OAO78554.1"/>
    <property type="molecule type" value="Genomic_DNA"/>
</dbReference>
<protein>
    <recommendedName>
        <fullName evidence="3 8">Dihydrofolate reductase</fullName>
        <ecNumber evidence="3 8">1.5.1.3</ecNumber>
    </recommendedName>
</protein>
<dbReference type="RefSeq" id="WP_064214308.1">
    <property type="nucleotide sequence ID" value="NZ_LUCQ01000105.1"/>
</dbReference>
<evidence type="ECO:0000256" key="2">
    <source>
        <dbReference type="ARBA" id="ARBA00009539"/>
    </source>
</evidence>
<keyword evidence="11" id="KW-1185">Reference proteome</keyword>
<reference evidence="10 11" key="1">
    <citation type="submission" date="2016-03" db="EMBL/GenBank/DDBJ databases">
        <title>Spore heat resistance.</title>
        <authorList>
            <person name="Boekhorst J."/>
            <person name="Berendsen E.M."/>
            <person name="Wells-Bennik M.H."/>
            <person name="Kuipers O.P."/>
        </authorList>
    </citation>
    <scope>NUCLEOTIDE SEQUENCE [LARGE SCALE GENOMIC DNA]</scope>
    <source>
        <strain evidence="10 11">AF16</strain>
    </source>
</reference>